<feature type="transmembrane region" description="Helical" evidence="19">
    <location>
        <begin position="170"/>
        <end position="189"/>
    </location>
</feature>
<comment type="pathway">
    <text evidence="3 19">Cofactor biosynthesis; adenosylcobalamin biosynthesis; adenosylcobalamin from cob(II)yrinate a,c-diamide: step 7/7.</text>
</comment>
<sequence>MRPVRDALGFLTVLPVRGGWPLKSSAIAAFPLAGLAIGLGWAAAAWAGGHIGGPLLAAALVLALDFAVTGGLHLDGLADTADGMASRRPPEQVREVMKDPRIGAVGAAALGTTLLLRFALLATVIPEPGGWWAIALAPVVGRLTLVWLLYRTKPGRASLAAGPAAATTRLAVSAAALWSVAIAAGLGYASGIGPLAALAAVAAGLLTADLAARRWRRRLGPSGDTMGAAAVMAEIAALAALALCAKLF</sequence>
<comment type="similarity">
    <text evidence="4 19">Belongs to the CobS family.</text>
</comment>
<dbReference type="HAMAP" id="MF_00719">
    <property type="entry name" value="CobS"/>
    <property type="match status" value="1"/>
</dbReference>
<comment type="catalytic activity">
    <reaction evidence="17 19">
        <text>alpha-ribazole + adenosylcob(III)inamide-GDP = adenosylcob(III)alamin + GMP + H(+)</text>
        <dbReference type="Rhea" id="RHEA:16049"/>
        <dbReference type="ChEBI" id="CHEBI:10329"/>
        <dbReference type="ChEBI" id="CHEBI:15378"/>
        <dbReference type="ChEBI" id="CHEBI:18408"/>
        <dbReference type="ChEBI" id="CHEBI:58115"/>
        <dbReference type="ChEBI" id="CHEBI:60487"/>
        <dbReference type="EC" id="2.7.8.26"/>
    </reaction>
</comment>
<keyword evidence="10 19" id="KW-0812">Transmembrane</keyword>
<dbReference type="Pfam" id="PF02654">
    <property type="entry name" value="CobS"/>
    <property type="match status" value="1"/>
</dbReference>
<dbReference type="EC" id="2.7.8.26" evidence="5 19"/>
<dbReference type="UniPathway" id="UPA00148">
    <property type="reaction ID" value="UER00238"/>
</dbReference>
<accession>A0A4S8QC04</accession>
<evidence type="ECO:0000256" key="2">
    <source>
        <dbReference type="ARBA" id="ARBA00004651"/>
    </source>
</evidence>
<evidence type="ECO:0000256" key="11">
    <source>
        <dbReference type="ARBA" id="ARBA00022842"/>
    </source>
</evidence>
<dbReference type="OrthoDB" id="9794223at2"/>
<organism evidence="20 21">
    <name type="scientific">Glycomyces buryatensis</name>
    <dbReference type="NCBI Taxonomy" id="2570927"/>
    <lineage>
        <taxon>Bacteria</taxon>
        <taxon>Bacillati</taxon>
        <taxon>Actinomycetota</taxon>
        <taxon>Actinomycetes</taxon>
        <taxon>Glycomycetales</taxon>
        <taxon>Glycomycetaceae</taxon>
        <taxon>Glycomyces</taxon>
    </lineage>
</organism>
<evidence type="ECO:0000256" key="12">
    <source>
        <dbReference type="ARBA" id="ARBA00022989"/>
    </source>
</evidence>
<evidence type="ECO:0000256" key="6">
    <source>
        <dbReference type="ARBA" id="ARBA00015850"/>
    </source>
</evidence>
<dbReference type="InterPro" id="IPR003805">
    <property type="entry name" value="CobS"/>
</dbReference>
<dbReference type="GO" id="GO:0005886">
    <property type="term" value="C:plasma membrane"/>
    <property type="evidence" value="ECO:0007669"/>
    <property type="project" value="UniProtKB-SubCell"/>
</dbReference>
<evidence type="ECO:0000256" key="13">
    <source>
        <dbReference type="ARBA" id="ARBA00023136"/>
    </source>
</evidence>
<keyword evidence="12 19" id="KW-1133">Transmembrane helix</keyword>
<evidence type="ECO:0000256" key="7">
    <source>
        <dbReference type="ARBA" id="ARBA00022475"/>
    </source>
</evidence>
<protein>
    <recommendedName>
        <fullName evidence="6 19">Adenosylcobinamide-GDP ribazoletransferase</fullName>
        <ecNumber evidence="5 19">2.7.8.26</ecNumber>
    </recommendedName>
    <alternativeName>
        <fullName evidence="16 19">Cobalamin synthase</fullName>
    </alternativeName>
    <alternativeName>
        <fullName evidence="15 19">Cobalamin-5'-phosphate synthase</fullName>
    </alternativeName>
</protein>
<dbReference type="Proteomes" id="UP000308760">
    <property type="component" value="Unassembled WGS sequence"/>
</dbReference>
<keyword evidence="7 19" id="KW-1003">Cell membrane</keyword>
<comment type="cofactor">
    <cofactor evidence="1 19">
        <name>Mg(2+)</name>
        <dbReference type="ChEBI" id="CHEBI:18420"/>
    </cofactor>
</comment>
<evidence type="ECO:0000256" key="14">
    <source>
        <dbReference type="ARBA" id="ARBA00025228"/>
    </source>
</evidence>
<comment type="catalytic activity">
    <reaction evidence="18 19">
        <text>alpha-ribazole 5'-phosphate + adenosylcob(III)inamide-GDP = adenosylcob(III)alamin 5'-phosphate + GMP + H(+)</text>
        <dbReference type="Rhea" id="RHEA:23560"/>
        <dbReference type="ChEBI" id="CHEBI:15378"/>
        <dbReference type="ChEBI" id="CHEBI:57918"/>
        <dbReference type="ChEBI" id="CHEBI:58115"/>
        <dbReference type="ChEBI" id="CHEBI:60487"/>
        <dbReference type="ChEBI" id="CHEBI:60493"/>
        <dbReference type="EC" id="2.7.8.26"/>
    </reaction>
</comment>
<evidence type="ECO:0000256" key="8">
    <source>
        <dbReference type="ARBA" id="ARBA00022573"/>
    </source>
</evidence>
<evidence type="ECO:0000256" key="4">
    <source>
        <dbReference type="ARBA" id="ARBA00010561"/>
    </source>
</evidence>
<comment type="function">
    <text evidence="14 19">Joins adenosylcobinamide-GDP and alpha-ribazole to generate adenosylcobalamin (Ado-cobalamin). Also synthesizes adenosylcobalamin 5'-phosphate from adenosylcobinamide-GDP and alpha-ribazole 5'-phosphate.</text>
</comment>
<evidence type="ECO:0000256" key="19">
    <source>
        <dbReference type="HAMAP-Rule" id="MF_00719"/>
    </source>
</evidence>
<evidence type="ECO:0000256" key="16">
    <source>
        <dbReference type="ARBA" id="ARBA00032853"/>
    </source>
</evidence>
<evidence type="ECO:0000256" key="17">
    <source>
        <dbReference type="ARBA" id="ARBA00048623"/>
    </source>
</evidence>
<evidence type="ECO:0000256" key="18">
    <source>
        <dbReference type="ARBA" id="ARBA00049504"/>
    </source>
</evidence>
<dbReference type="NCBIfam" id="TIGR00317">
    <property type="entry name" value="cobS"/>
    <property type="match status" value="1"/>
</dbReference>
<keyword evidence="21" id="KW-1185">Reference proteome</keyword>
<comment type="caution">
    <text evidence="20">The sequence shown here is derived from an EMBL/GenBank/DDBJ whole genome shotgun (WGS) entry which is preliminary data.</text>
</comment>
<evidence type="ECO:0000313" key="20">
    <source>
        <dbReference type="EMBL" id="THV42063.1"/>
    </source>
</evidence>
<dbReference type="EMBL" id="STGY01000030">
    <property type="protein sequence ID" value="THV42063.1"/>
    <property type="molecule type" value="Genomic_DNA"/>
</dbReference>
<evidence type="ECO:0000256" key="3">
    <source>
        <dbReference type="ARBA" id="ARBA00004663"/>
    </source>
</evidence>
<evidence type="ECO:0000256" key="5">
    <source>
        <dbReference type="ARBA" id="ARBA00013200"/>
    </source>
</evidence>
<keyword evidence="13 19" id="KW-0472">Membrane</keyword>
<feature type="transmembrane region" description="Helical" evidence="19">
    <location>
        <begin position="224"/>
        <end position="243"/>
    </location>
</feature>
<dbReference type="PANTHER" id="PTHR34148:SF1">
    <property type="entry name" value="ADENOSYLCOBINAMIDE-GDP RIBAZOLETRANSFERASE"/>
    <property type="match status" value="1"/>
</dbReference>
<evidence type="ECO:0000256" key="1">
    <source>
        <dbReference type="ARBA" id="ARBA00001946"/>
    </source>
</evidence>
<dbReference type="PANTHER" id="PTHR34148">
    <property type="entry name" value="ADENOSYLCOBINAMIDE-GDP RIBAZOLETRANSFERASE"/>
    <property type="match status" value="1"/>
</dbReference>
<keyword evidence="8 19" id="KW-0169">Cobalamin biosynthesis</keyword>
<dbReference type="GO" id="GO:0051073">
    <property type="term" value="F:adenosylcobinamide-GDP ribazoletransferase activity"/>
    <property type="evidence" value="ECO:0007669"/>
    <property type="project" value="UniProtKB-UniRule"/>
</dbReference>
<feature type="transmembrane region" description="Helical" evidence="19">
    <location>
        <begin position="131"/>
        <end position="150"/>
    </location>
</feature>
<keyword evidence="11 19" id="KW-0460">Magnesium</keyword>
<proteinExistence type="inferred from homology"/>
<feature type="transmembrane region" description="Helical" evidence="19">
    <location>
        <begin position="55"/>
        <end position="78"/>
    </location>
</feature>
<evidence type="ECO:0000256" key="9">
    <source>
        <dbReference type="ARBA" id="ARBA00022679"/>
    </source>
</evidence>
<feature type="transmembrane region" description="Helical" evidence="19">
    <location>
        <begin position="27"/>
        <end position="49"/>
    </location>
</feature>
<gene>
    <name evidence="19 20" type="primary">cobS</name>
    <name evidence="20" type="ORF">FAB82_08165</name>
</gene>
<reference evidence="21" key="1">
    <citation type="submission" date="2019-04" db="EMBL/GenBank/DDBJ databases">
        <title>Nocardioides xinjiangensis sp. nov.</title>
        <authorList>
            <person name="Liu S."/>
        </authorList>
    </citation>
    <scope>NUCLEOTIDE SEQUENCE [LARGE SCALE GENOMIC DNA]</scope>
    <source>
        <strain evidence="21">18</strain>
    </source>
</reference>
<dbReference type="GO" id="GO:0009236">
    <property type="term" value="P:cobalamin biosynthetic process"/>
    <property type="evidence" value="ECO:0007669"/>
    <property type="project" value="UniProtKB-UniRule"/>
</dbReference>
<name>A0A4S8QC04_9ACTN</name>
<evidence type="ECO:0000256" key="10">
    <source>
        <dbReference type="ARBA" id="ARBA00022692"/>
    </source>
</evidence>
<dbReference type="GO" id="GO:0008818">
    <property type="term" value="F:cobalamin 5'-phosphate synthase activity"/>
    <property type="evidence" value="ECO:0007669"/>
    <property type="project" value="UniProtKB-UniRule"/>
</dbReference>
<evidence type="ECO:0000256" key="15">
    <source>
        <dbReference type="ARBA" id="ARBA00032605"/>
    </source>
</evidence>
<feature type="transmembrane region" description="Helical" evidence="19">
    <location>
        <begin position="102"/>
        <end position="125"/>
    </location>
</feature>
<keyword evidence="9 19" id="KW-0808">Transferase</keyword>
<dbReference type="AlphaFoldDB" id="A0A4S8QC04"/>
<evidence type="ECO:0000313" key="21">
    <source>
        <dbReference type="Proteomes" id="UP000308760"/>
    </source>
</evidence>
<comment type="subcellular location">
    <subcellularLocation>
        <location evidence="2 19">Cell membrane</location>
        <topology evidence="2 19">Multi-pass membrane protein</topology>
    </subcellularLocation>
</comment>
<reference evidence="20 21" key="2">
    <citation type="submission" date="2019-05" db="EMBL/GenBank/DDBJ databases">
        <title>Glycomyces buryatensis sp. nov.</title>
        <authorList>
            <person name="Nikitina E."/>
        </authorList>
    </citation>
    <scope>NUCLEOTIDE SEQUENCE [LARGE SCALE GENOMIC DNA]</scope>
    <source>
        <strain evidence="20 21">18</strain>
    </source>
</reference>